<evidence type="ECO:0000256" key="2">
    <source>
        <dbReference type="ARBA" id="ARBA00023015"/>
    </source>
</evidence>
<dbReference type="GO" id="GO:0045944">
    <property type="term" value="P:positive regulation of transcription by RNA polymerase II"/>
    <property type="evidence" value="ECO:0007669"/>
    <property type="project" value="TreeGrafter"/>
</dbReference>
<keyword evidence="9" id="KW-1185">Reference proteome</keyword>
<dbReference type="GO" id="GO:0000976">
    <property type="term" value="F:transcription cis-regulatory region binding"/>
    <property type="evidence" value="ECO:0007669"/>
    <property type="project" value="TreeGrafter"/>
</dbReference>
<dbReference type="RefSeq" id="XP_041554600.1">
    <property type="nucleotide sequence ID" value="XM_041701746.1"/>
</dbReference>
<dbReference type="EMBL" id="AP024445">
    <property type="protein sequence ID" value="BCS22406.1"/>
    <property type="molecule type" value="Genomic_DNA"/>
</dbReference>
<dbReference type="Gene3D" id="4.10.240.10">
    <property type="entry name" value="Zn(2)-C6 fungal-type DNA-binding domain"/>
    <property type="match status" value="1"/>
</dbReference>
<evidence type="ECO:0000259" key="7">
    <source>
        <dbReference type="PROSITE" id="PS50048"/>
    </source>
</evidence>
<dbReference type="AlphaFoldDB" id="A0A7R8AKM9"/>
<keyword evidence="5" id="KW-0539">Nucleus</keyword>
<keyword evidence="3" id="KW-0238">DNA-binding</keyword>
<dbReference type="PANTHER" id="PTHR37534:SF2">
    <property type="entry name" value="N-ACETYLTRANSFERASE DOMAIN-CONTAINING PROTEIN"/>
    <property type="match status" value="1"/>
</dbReference>
<dbReference type="SUPFAM" id="SSF57701">
    <property type="entry name" value="Zn2/Cys6 DNA-binding domain"/>
    <property type="match status" value="1"/>
</dbReference>
<accession>A0A7R8AKM9</accession>
<evidence type="ECO:0000256" key="4">
    <source>
        <dbReference type="ARBA" id="ARBA00023163"/>
    </source>
</evidence>
<dbReference type="GeneID" id="64972411"/>
<dbReference type="GO" id="GO:0000981">
    <property type="term" value="F:DNA-binding transcription factor activity, RNA polymerase II-specific"/>
    <property type="evidence" value="ECO:0007669"/>
    <property type="project" value="InterPro"/>
</dbReference>
<name>A0A7R8AKM9_9EURO</name>
<dbReference type="PROSITE" id="PS50048">
    <property type="entry name" value="ZN2_CY6_FUNGAL_2"/>
    <property type="match status" value="1"/>
</dbReference>
<dbReference type="Pfam" id="PF11951">
    <property type="entry name" value="Fungal_trans_2"/>
    <property type="match status" value="1"/>
</dbReference>
<dbReference type="OrthoDB" id="4525710at2759"/>
<proteinExistence type="predicted"/>
<evidence type="ECO:0000256" key="1">
    <source>
        <dbReference type="ARBA" id="ARBA00004123"/>
    </source>
</evidence>
<dbReference type="KEGG" id="apuu:APUU_30631S"/>
<feature type="region of interest" description="Disordered" evidence="6">
    <location>
        <begin position="83"/>
        <end position="133"/>
    </location>
</feature>
<dbReference type="InterPro" id="IPR036864">
    <property type="entry name" value="Zn2-C6_fun-type_DNA-bd_sf"/>
</dbReference>
<evidence type="ECO:0000256" key="6">
    <source>
        <dbReference type="SAM" id="MobiDB-lite"/>
    </source>
</evidence>
<reference evidence="8" key="1">
    <citation type="submission" date="2021-01" db="EMBL/GenBank/DDBJ databases">
        <authorList>
            <consortium name="Aspergillus puulaauensis MK2 genome sequencing consortium"/>
            <person name="Kazuki M."/>
            <person name="Futagami T."/>
        </authorList>
    </citation>
    <scope>NUCLEOTIDE SEQUENCE</scope>
    <source>
        <strain evidence="8">MK2</strain>
    </source>
</reference>
<gene>
    <name evidence="8" type="ORF">APUU_30631S</name>
</gene>
<sequence>MSKKGQSQFSLNSEKSRLGWYEACERCRKRHIRCQRKEAHLPCHNCKKAKTKCSGGKGSVFRAVHYSSESGKITHTPSRYMSATSIDRSPYPDSAATDQTPSSPTGPKTSERDPEPISPRSPEVPYEDSFTDTLTRDDPVLRCETADLESPPNRTDIPTADISHRDLSADESQLALFQPDFQTSTPFSVLSPSSQNTPLWPLRTEYEASLFQYFLVELSPWFDYCDPQKHFRNHVANAAAADRTLLYAIFAVSARHQSASSNRLSVFAEECQQSCLNSLISALNDYDTTVGENVFASALILRLIEEMTEPYPGVDTVSHTLSAQLLIRIRAGNITTSIITDAAFIITLRQEIFVANLTQRPVGSITEHCNIDTSLNPAPEPMWAYRAIALAARATDFAYDDNQSRTKELWESLMQYLHDWEAMRPPSFHPIFCKDREHTSNPFPRRWFCSDYHVAASQYIELSRILLLASDPDTCQIRIGRLGQQGRSHDEAIRESVRLICGVALSNRQYMGARSVAGLVISMCGELFYNAHETRVLLELLSDAESHLAWPCLKLKEDLKRLWRLSDSN</sequence>
<feature type="domain" description="Zn(2)-C6 fungal-type" evidence="7">
    <location>
        <begin position="23"/>
        <end position="54"/>
    </location>
</feature>
<comment type="subcellular location">
    <subcellularLocation>
        <location evidence="1">Nucleus</location>
    </subcellularLocation>
</comment>
<evidence type="ECO:0000256" key="5">
    <source>
        <dbReference type="ARBA" id="ARBA00023242"/>
    </source>
</evidence>
<keyword evidence="2" id="KW-0805">Transcription regulation</keyword>
<evidence type="ECO:0000313" key="9">
    <source>
        <dbReference type="Proteomes" id="UP000654913"/>
    </source>
</evidence>
<dbReference type="CDD" id="cd00067">
    <property type="entry name" value="GAL4"/>
    <property type="match status" value="1"/>
</dbReference>
<organism evidence="8 9">
    <name type="scientific">Aspergillus puulaauensis</name>
    <dbReference type="NCBI Taxonomy" id="1220207"/>
    <lineage>
        <taxon>Eukaryota</taxon>
        <taxon>Fungi</taxon>
        <taxon>Dikarya</taxon>
        <taxon>Ascomycota</taxon>
        <taxon>Pezizomycotina</taxon>
        <taxon>Eurotiomycetes</taxon>
        <taxon>Eurotiomycetidae</taxon>
        <taxon>Eurotiales</taxon>
        <taxon>Aspergillaceae</taxon>
        <taxon>Aspergillus</taxon>
    </lineage>
</organism>
<evidence type="ECO:0000313" key="8">
    <source>
        <dbReference type="EMBL" id="BCS22406.1"/>
    </source>
</evidence>
<dbReference type="PANTHER" id="PTHR37534">
    <property type="entry name" value="TRANSCRIPTIONAL ACTIVATOR PROTEIN UGA3"/>
    <property type="match status" value="1"/>
</dbReference>
<dbReference type="GO" id="GO:0005634">
    <property type="term" value="C:nucleus"/>
    <property type="evidence" value="ECO:0007669"/>
    <property type="project" value="UniProtKB-SubCell"/>
</dbReference>
<dbReference type="Proteomes" id="UP000654913">
    <property type="component" value="Chromosome 3"/>
</dbReference>
<dbReference type="GO" id="GO:0008270">
    <property type="term" value="F:zinc ion binding"/>
    <property type="evidence" value="ECO:0007669"/>
    <property type="project" value="InterPro"/>
</dbReference>
<dbReference type="InterPro" id="IPR021858">
    <property type="entry name" value="Fun_TF"/>
</dbReference>
<dbReference type="Pfam" id="PF00172">
    <property type="entry name" value="Zn_clus"/>
    <property type="match status" value="1"/>
</dbReference>
<reference evidence="8" key="2">
    <citation type="submission" date="2021-02" db="EMBL/GenBank/DDBJ databases">
        <title>Aspergillus puulaauensis MK2 genome sequence.</title>
        <authorList>
            <person name="Futagami T."/>
            <person name="Mori K."/>
            <person name="Kadooka C."/>
            <person name="Tanaka T."/>
        </authorList>
    </citation>
    <scope>NUCLEOTIDE SEQUENCE</scope>
    <source>
        <strain evidence="8">MK2</strain>
    </source>
</reference>
<protein>
    <recommendedName>
        <fullName evidence="7">Zn(2)-C6 fungal-type domain-containing protein</fullName>
    </recommendedName>
</protein>
<evidence type="ECO:0000256" key="3">
    <source>
        <dbReference type="ARBA" id="ARBA00023125"/>
    </source>
</evidence>
<dbReference type="InterPro" id="IPR001138">
    <property type="entry name" value="Zn2Cys6_DnaBD"/>
</dbReference>
<feature type="compositionally biased region" description="Polar residues" evidence="6">
    <location>
        <begin position="96"/>
        <end position="108"/>
    </location>
</feature>
<dbReference type="PROSITE" id="PS00463">
    <property type="entry name" value="ZN2_CY6_FUNGAL_1"/>
    <property type="match status" value="1"/>
</dbReference>
<keyword evidence="4" id="KW-0804">Transcription</keyword>